<name>A0A9P8SZK5_9ASCO</name>
<dbReference type="Pfam" id="PF07958">
    <property type="entry name" value="DUF1688"/>
    <property type="match status" value="1"/>
</dbReference>
<keyword evidence="2" id="KW-1185">Reference proteome</keyword>
<organism evidence="1 2">
    <name type="scientific">Ogataea philodendri</name>
    <dbReference type="NCBI Taxonomy" id="1378263"/>
    <lineage>
        <taxon>Eukaryota</taxon>
        <taxon>Fungi</taxon>
        <taxon>Dikarya</taxon>
        <taxon>Ascomycota</taxon>
        <taxon>Saccharomycotina</taxon>
        <taxon>Pichiomycetes</taxon>
        <taxon>Pichiales</taxon>
        <taxon>Pichiaceae</taxon>
        <taxon>Ogataea</taxon>
    </lineage>
</organism>
<evidence type="ECO:0008006" key="3">
    <source>
        <dbReference type="Google" id="ProtNLM"/>
    </source>
</evidence>
<evidence type="ECO:0000313" key="1">
    <source>
        <dbReference type="EMBL" id="KAH3660199.1"/>
    </source>
</evidence>
<dbReference type="EMBL" id="JAEUBE010000511">
    <property type="protein sequence ID" value="KAH3660199.1"/>
    <property type="molecule type" value="Genomic_DNA"/>
</dbReference>
<dbReference type="PANTHER" id="PTHR31687">
    <property type="match status" value="1"/>
</dbReference>
<dbReference type="AlphaFoldDB" id="A0A9P8SZK5"/>
<dbReference type="PANTHER" id="PTHR31687:SF3">
    <property type="entry name" value="PROTEIN URG3"/>
    <property type="match status" value="1"/>
</dbReference>
<dbReference type="OrthoDB" id="2153176at2759"/>
<sequence length="435" mass="48260">MAVSTEYLLSIESVRETNSSTKTLLFDNKLTNFDVDLSKLSETVDFVVSTIKSSFPTNESFLTIPVHGRYQHFECGNTPRLTKFIQTQLAGQDDYEICKKLIDLFIVSVLLDAGAGNQWSFDEDGTKIGRSEGIAVASFHMFLNGVFSDGDSYVVNGAKLAKLSAQELKDGLQVSETNPISGFEGRLKLLNKLGTTLVENSTIFGEDARPGNLVDFVKTKSTDNTIDLPVLWKCLMEGLNPIWPTEGRIKVDGKCIGDSWYLQSKIQEAHEKYGDKAPESAKVVTFHKLTQWLTYSLFLPLQKFGHFTIKNAHYMTGLPEYRNGGLFVDFGVLKVKESKLKQGIDFSIKQGLSSTIPLYTPDDDLIVEWRSSTIVLLDHILSLVNDKLDVTGTKYELSLPQLIEAGSWKSGRLVAAKLRSNGGPPIELFADGTVF</sequence>
<gene>
    <name evidence="1" type="ORF">OGAPHI_007404</name>
</gene>
<reference evidence="1" key="1">
    <citation type="journal article" date="2021" name="Open Biol.">
        <title>Shared evolutionary footprints suggest mitochondrial oxidative damage underlies multiple complex I losses in fungi.</title>
        <authorList>
            <person name="Schikora-Tamarit M.A."/>
            <person name="Marcet-Houben M."/>
            <person name="Nosek J."/>
            <person name="Gabaldon T."/>
        </authorList>
    </citation>
    <scope>NUCLEOTIDE SEQUENCE</scope>
    <source>
        <strain evidence="1">CBS6075</strain>
    </source>
</reference>
<dbReference type="Proteomes" id="UP000769157">
    <property type="component" value="Unassembled WGS sequence"/>
</dbReference>
<accession>A0A9P8SZK5</accession>
<evidence type="ECO:0000313" key="2">
    <source>
        <dbReference type="Proteomes" id="UP000769157"/>
    </source>
</evidence>
<dbReference type="InterPro" id="IPR012469">
    <property type="entry name" value="DUF1688"/>
</dbReference>
<comment type="caution">
    <text evidence="1">The sequence shown here is derived from an EMBL/GenBank/DDBJ whole genome shotgun (WGS) entry which is preliminary data.</text>
</comment>
<protein>
    <recommendedName>
        <fullName evidence="3">Uracil catabolism protein 4</fullName>
    </recommendedName>
</protein>
<dbReference type="RefSeq" id="XP_046057910.1">
    <property type="nucleotide sequence ID" value="XM_046208797.1"/>
</dbReference>
<dbReference type="GeneID" id="70239368"/>
<proteinExistence type="predicted"/>
<reference evidence="1" key="2">
    <citation type="submission" date="2021-01" db="EMBL/GenBank/DDBJ databases">
        <authorList>
            <person name="Schikora-Tamarit M.A."/>
        </authorList>
    </citation>
    <scope>NUCLEOTIDE SEQUENCE</scope>
    <source>
        <strain evidence="1">CBS6075</strain>
    </source>
</reference>